<evidence type="ECO:0000313" key="2">
    <source>
        <dbReference type="EMBL" id="THH07069.1"/>
    </source>
</evidence>
<dbReference type="GO" id="GO:0016020">
    <property type="term" value="C:membrane"/>
    <property type="evidence" value="ECO:0007669"/>
    <property type="project" value="TreeGrafter"/>
</dbReference>
<feature type="region of interest" description="Disordered" evidence="1">
    <location>
        <begin position="116"/>
        <end position="135"/>
    </location>
</feature>
<name>A0A4S4L6M7_9AGAM</name>
<evidence type="ECO:0000256" key="1">
    <source>
        <dbReference type="SAM" id="MobiDB-lite"/>
    </source>
</evidence>
<sequence>MVNIVSSAITNKPPPPLVAHLTHLGNKLHNFKFDENTHENLMSIFDKNPNPKAPWYKLNWRINHTTLSARNYCVITENAGLAEPHAEEQADIEATNGHGGREGNKGASAENMEIAYKQKGKRRDPSDVTRQNSTKPKYSLDVAIHAEVNPRDSKANTIAYEFIIPILDQDQAVHEKTRTA</sequence>
<reference evidence="2 3" key="1">
    <citation type="submission" date="2019-02" db="EMBL/GenBank/DDBJ databases">
        <title>Genome sequencing of the rare red list fungi Phellinidium pouzarii.</title>
        <authorList>
            <person name="Buettner E."/>
            <person name="Kellner H."/>
        </authorList>
    </citation>
    <scope>NUCLEOTIDE SEQUENCE [LARGE SCALE GENOMIC DNA]</scope>
    <source>
        <strain evidence="2 3">DSM 108285</strain>
    </source>
</reference>
<dbReference type="PANTHER" id="PTHR46689:SF3">
    <property type="entry name" value="PHOD-LIKE PHOSPHATASE DOMAIN-CONTAINING PROTEIN"/>
    <property type="match status" value="1"/>
</dbReference>
<protein>
    <submittedName>
        <fullName evidence="2">Uncharacterized protein</fullName>
    </submittedName>
</protein>
<comment type="caution">
    <text evidence="2">The sequence shown here is derived from an EMBL/GenBank/DDBJ whole genome shotgun (WGS) entry which is preliminary data.</text>
</comment>
<proteinExistence type="predicted"/>
<evidence type="ECO:0000313" key="3">
    <source>
        <dbReference type="Proteomes" id="UP000308199"/>
    </source>
</evidence>
<accession>A0A4S4L6M7</accession>
<gene>
    <name evidence="2" type="ORF">EW145_g3646</name>
</gene>
<dbReference type="OrthoDB" id="2419400at2759"/>
<dbReference type="Proteomes" id="UP000308199">
    <property type="component" value="Unassembled WGS sequence"/>
</dbReference>
<keyword evidence="3" id="KW-1185">Reference proteome</keyword>
<organism evidence="2 3">
    <name type="scientific">Phellinidium pouzarii</name>
    <dbReference type="NCBI Taxonomy" id="167371"/>
    <lineage>
        <taxon>Eukaryota</taxon>
        <taxon>Fungi</taxon>
        <taxon>Dikarya</taxon>
        <taxon>Basidiomycota</taxon>
        <taxon>Agaricomycotina</taxon>
        <taxon>Agaricomycetes</taxon>
        <taxon>Hymenochaetales</taxon>
        <taxon>Hymenochaetaceae</taxon>
        <taxon>Phellinidium</taxon>
    </lineage>
</organism>
<dbReference type="AlphaFoldDB" id="A0A4S4L6M7"/>
<dbReference type="PANTHER" id="PTHR46689">
    <property type="entry name" value="MEMBRANE PROTEIN, PUTATIVE-RELATED"/>
    <property type="match status" value="1"/>
</dbReference>
<dbReference type="EMBL" id="SGPK01000161">
    <property type="protein sequence ID" value="THH07069.1"/>
    <property type="molecule type" value="Genomic_DNA"/>
</dbReference>